<dbReference type="EMBL" id="JBHMDY010000001">
    <property type="protein sequence ID" value="MFB9258293.1"/>
    <property type="molecule type" value="Genomic_DNA"/>
</dbReference>
<keyword evidence="1" id="KW-0472">Membrane</keyword>
<comment type="caution">
    <text evidence="2">The sequence shown here is derived from an EMBL/GenBank/DDBJ whole genome shotgun (WGS) entry which is preliminary data.</text>
</comment>
<evidence type="ECO:0000313" key="3">
    <source>
        <dbReference type="Proteomes" id="UP001589700"/>
    </source>
</evidence>
<dbReference type="Proteomes" id="UP001589700">
    <property type="component" value="Unassembled WGS sequence"/>
</dbReference>
<accession>A0ABV5JKP7</accession>
<keyword evidence="1" id="KW-0812">Transmembrane</keyword>
<name>A0ABV5JKP7_9ACTN</name>
<dbReference type="InterPro" id="IPR044878">
    <property type="entry name" value="UbiA_sf"/>
</dbReference>
<reference evidence="2 3" key="1">
    <citation type="submission" date="2024-09" db="EMBL/GenBank/DDBJ databases">
        <authorList>
            <person name="Sun Q."/>
            <person name="Mori K."/>
        </authorList>
    </citation>
    <scope>NUCLEOTIDE SEQUENCE [LARGE SCALE GENOMIC DNA]</scope>
    <source>
        <strain evidence="2 3">CCM 7659</strain>
    </source>
</reference>
<evidence type="ECO:0008006" key="4">
    <source>
        <dbReference type="Google" id="ProtNLM"/>
    </source>
</evidence>
<organism evidence="2 3">
    <name type="scientific">Dietzia aerolata</name>
    <dbReference type="NCBI Taxonomy" id="595984"/>
    <lineage>
        <taxon>Bacteria</taxon>
        <taxon>Bacillati</taxon>
        <taxon>Actinomycetota</taxon>
        <taxon>Actinomycetes</taxon>
        <taxon>Mycobacteriales</taxon>
        <taxon>Dietziaceae</taxon>
        <taxon>Dietzia</taxon>
    </lineage>
</organism>
<feature type="transmembrane region" description="Helical" evidence="1">
    <location>
        <begin position="283"/>
        <end position="304"/>
    </location>
</feature>
<dbReference type="Gene3D" id="1.10.357.140">
    <property type="entry name" value="UbiA prenyltransferase"/>
    <property type="match status" value="1"/>
</dbReference>
<sequence>MAAEAARRVAWFLRERVPAHHGLYGVVWSVAGEAGSALAAGPAARWRPGVDTAVRASALTLTLVGMRMLDDVKDLAHDRVHEPDRPLVRGDVSTSELLSAAAGCGVAALALARSLGPVSARRLAVAQAYGIVLWPLDRAVRTHRRGRPSPVLDSALAYPTQVWGSLFLLESAGETGAAPRSRRAFALVPVFASAFLQFEVARKTRSTPPQGAGDYSSVVPWQACAAAIVALGEAAVWGSLAVSAPWKLSGPQRLVAWSPAALSVLPPAVVLGMLRGTRSEPKAALSIALLLGLYLSIPTVAGMARNGTAPEVRRPQ</sequence>
<keyword evidence="3" id="KW-1185">Reference proteome</keyword>
<protein>
    <recommendedName>
        <fullName evidence="4">4-hydroxybenzoate polyprenyltransferase</fullName>
    </recommendedName>
</protein>
<gene>
    <name evidence="2" type="ORF">ACFFVD_00570</name>
</gene>
<proteinExistence type="predicted"/>
<evidence type="ECO:0000313" key="2">
    <source>
        <dbReference type="EMBL" id="MFB9258293.1"/>
    </source>
</evidence>
<dbReference type="RefSeq" id="WP_380022743.1">
    <property type="nucleotide sequence ID" value="NZ_JBHMDY010000001.1"/>
</dbReference>
<keyword evidence="1" id="KW-1133">Transmembrane helix</keyword>
<evidence type="ECO:0000256" key="1">
    <source>
        <dbReference type="SAM" id="Phobius"/>
    </source>
</evidence>